<dbReference type="Pfam" id="PF04535">
    <property type="entry name" value="CASP_dom"/>
    <property type="match status" value="1"/>
</dbReference>
<feature type="domain" description="Casparian strip membrane protein" evidence="9">
    <location>
        <begin position="16"/>
        <end position="142"/>
    </location>
</feature>
<dbReference type="AlphaFoldDB" id="A0A9R0ZMH7"/>
<comment type="subunit">
    <text evidence="3 8">Homodimer and heterodimers.</text>
</comment>
<sequence>MDAAAQAGRRRPSEVRAEGLMRGACAALATASALLMGLDTQTETVLLIRKKATVKDVHALWVLTAAAGAAAGYHLLHLLRCLYLGRFAHNPCRNSKALAWAFLLLDKGCAYVTFAATVAAAQACLIALDGAQALQWNKVSSKSPILLIVEHHRAVCKLSKNMFFLTEHQFIQERRKPDPEVKSIYNSIRQGEILIRAASTQTPKRTIH</sequence>
<evidence type="ECO:0000256" key="5">
    <source>
        <dbReference type="ARBA" id="ARBA00022692"/>
    </source>
</evidence>
<name>A0A9R0ZMH7_TRITD</name>
<evidence type="ECO:0000256" key="6">
    <source>
        <dbReference type="ARBA" id="ARBA00022989"/>
    </source>
</evidence>
<proteinExistence type="inferred from homology"/>
<reference evidence="10 11" key="1">
    <citation type="submission" date="2017-09" db="EMBL/GenBank/DDBJ databases">
        <authorList>
            <consortium name="International Durum Wheat Genome Sequencing Consortium (IDWGSC)"/>
            <person name="Milanesi L."/>
        </authorList>
    </citation>
    <scope>NUCLEOTIDE SEQUENCE [LARGE SCALE GENOMIC DNA]</scope>
    <source>
        <strain evidence="11">cv. Svevo</strain>
    </source>
</reference>
<keyword evidence="6 8" id="KW-1133">Transmembrane helix</keyword>
<dbReference type="GO" id="GO:0005886">
    <property type="term" value="C:plasma membrane"/>
    <property type="evidence" value="ECO:0007669"/>
    <property type="project" value="UniProtKB-SubCell"/>
</dbReference>
<feature type="transmembrane region" description="Helical" evidence="8">
    <location>
        <begin position="58"/>
        <end position="76"/>
    </location>
</feature>
<evidence type="ECO:0000259" key="9">
    <source>
        <dbReference type="Pfam" id="PF04535"/>
    </source>
</evidence>
<keyword evidence="4 8" id="KW-1003">Cell membrane</keyword>
<evidence type="ECO:0000256" key="4">
    <source>
        <dbReference type="ARBA" id="ARBA00022475"/>
    </source>
</evidence>
<comment type="caution">
    <text evidence="8">Lacks conserved residue(s) required for the propagation of feature annotation.</text>
</comment>
<dbReference type="InterPro" id="IPR006702">
    <property type="entry name" value="CASP_dom"/>
</dbReference>
<evidence type="ECO:0000256" key="3">
    <source>
        <dbReference type="ARBA" id="ARBA00011489"/>
    </source>
</evidence>
<keyword evidence="11" id="KW-1185">Reference proteome</keyword>
<accession>A0A9R0ZMH7</accession>
<feature type="transmembrane region" description="Helical" evidence="8">
    <location>
        <begin position="20"/>
        <end position="38"/>
    </location>
</feature>
<dbReference type="NCBIfam" id="TIGR01569">
    <property type="entry name" value="A_tha_TIGR01569"/>
    <property type="match status" value="1"/>
</dbReference>
<organism evidence="10 11">
    <name type="scientific">Triticum turgidum subsp. durum</name>
    <name type="common">Durum wheat</name>
    <name type="synonym">Triticum durum</name>
    <dbReference type="NCBI Taxonomy" id="4567"/>
    <lineage>
        <taxon>Eukaryota</taxon>
        <taxon>Viridiplantae</taxon>
        <taxon>Streptophyta</taxon>
        <taxon>Embryophyta</taxon>
        <taxon>Tracheophyta</taxon>
        <taxon>Spermatophyta</taxon>
        <taxon>Magnoliopsida</taxon>
        <taxon>Liliopsida</taxon>
        <taxon>Poales</taxon>
        <taxon>Poaceae</taxon>
        <taxon>BOP clade</taxon>
        <taxon>Pooideae</taxon>
        <taxon>Triticodae</taxon>
        <taxon>Triticeae</taxon>
        <taxon>Triticinae</taxon>
        <taxon>Triticum</taxon>
    </lineage>
</organism>
<evidence type="ECO:0000256" key="2">
    <source>
        <dbReference type="ARBA" id="ARBA00007651"/>
    </source>
</evidence>
<keyword evidence="5 8" id="KW-0812">Transmembrane</keyword>
<keyword evidence="7 8" id="KW-0472">Membrane</keyword>
<evidence type="ECO:0000256" key="1">
    <source>
        <dbReference type="ARBA" id="ARBA00004651"/>
    </source>
</evidence>
<dbReference type="InterPro" id="IPR006459">
    <property type="entry name" value="CASP/CASPL"/>
</dbReference>
<dbReference type="OMA" id="KGCAYMT"/>
<dbReference type="EMBL" id="LT934123">
    <property type="protein sequence ID" value="VAI80645.1"/>
    <property type="molecule type" value="Genomic_DNA"/>
</dbReference>
<evidence type="ECO:0000313" key="11">
    <source>
        <dbReference type="Proteomes" id="UP000324705"/>
    </source>
</evidence>
<evidence type="ECO:0000313" key="10">
    <source>
        <dbReference type="EMBL" id="VAI80645.1"/>
    </source>
</evidence>
<gene>
    <name evidence="10" type="ORF">TRITD_7Av1G259350</name>
</gene>
<comment type="subcellular location">
    <subcellularLocation>
        <location evidence="1 8">Cell membrane</location>
        <topology evidence="1 8">Multi-pass membrane protein</topology>
    </subcellularLocation>
</comment>
<evidence type="ECO:0000256" key="8">
    <source>
        <dbReference type="RuleBase" id="RU361233"/>
    </source>
</evidence>
<protein>
    <recommendedName>
        <fullName evidence="8">CASP-like protein</fullName>
    </recommendedName>
</protein>
<dbReference type="Proteomes" id="UP000324705">
    <property type="component" value="Chromosome 7A"/>
</dbReference>
<dbReference type="Gramene" id="TRITD7Av1G259350.1">
    <property type="protein sequence ID" value="TRITD7Av1G259350.1"/>
    <property type="gene ID" value="TRITD7Av1G259350"/>
</dbReference>
<comment type="similarity">
    <text evidence="2 8">Belongs to the Casparian strip membrane proteins (CASP) family.</text>
</comment>
<evidence type="ECO:0000256" key="7">
    <source>
        <dbReference type="ARBA" id="ARBA00023136"/>
    </source>
</evidence>